<feature type="transmembrane region" description="Helical" evidence="1">
    <location>
        <begin position="6"/>
        <end position="29"/>
    </location>
</feature>
<keyword evidence="1" id="KW-0472">Membrane</keyword>
<protein>
    <submittedName>
        <fullName evidence="2">Uncharacterized protein DUF2516</fullName>
    </submittedName>
</protein>
<keyword evidence="3" id="KW-1185">Reference proteome</keyword>
<dbReference type="Pfam" id="PF10724">
    <property type="entry name" value="DUF2516"/>
    <property type="match status" value="1"/>
</dbReference>
<gene>
    <name evidence="2" type="ORF">FB459_3399</name>
</gene>
<dbReference type="Proteomes" id="UP000320806">
    <property type="component" value="Unassembled WGS sequence"/>
</dbReference>
<evidence type="ECO:0000313" key="3">
    <source>
        <dbReference type="Proteomes" id="UP000320806"/>
    </source>
</evidence>
<dbReference type="RefSeq" id="WP_239701062.1">
    <property type="nucleotide sequence ID" value="NZ_BAABCI010000023.1"/>
</dbReference>
<keyword evidence="1" id="KW-1133">Transmembrane helix</keyword>
<dbReference type="InterPro" id="IPR019662">
    <property type="entry name" value="DUF2516"/>
</dbReference>
<feature type="transmembrane region" description="Helical" evidence="1">
    <location>
        <begin position="50"/>
        <end position="65"/>
    </location>
</feature>
<reference evidence="2 3" key="1">
    <citation type="submission" date="2019-06" db="EMBL/GenBank/DDBJ databases">
        <title>Sequencing the genomes of 1000 actinobacteria strains.</title>
        <authorList>
            <person name="Klenk H.-P."/>
        </authorList>
    </citation>
    <scope>NUCLEOTIDE SEQUENCE [LARGE SCALE GENOMIC DNA]</scope>
    <source>
        <strain evidence="2 3">DSM 19828</strain>
    </source>
</reference>
<keyword evidence="1" id="KW-0812">Transmembrane</keyword>
<dbReference type="AlphaFoldDB" id="A0A542EKU7"/>
<proteinExistence type="predicted"/>
<evidence type="ECO:0000313" key="2">
    <source>
        <dbReference type="EMBL" id="TQJ15826.1"/>
    </source>
</evidence>
<name>A0A542EKU7_9MICO</name>
<evidence type="ECO:0000256" key="1">
    <source>
        <dbReference type="SAM" id="Phobius"/>
    </source>
</evidence>
<comment type="caution">
    <text evidence="2">The sequence shown here is derived from an EMBL/GenBank/DDBJ whole genome shotgun (WGS) entry which is preliminary data.</text>
</comment>
<dbReference type="EMBL" id="VFMO01000001">
    <property type="protein sequence ID" value="TQJ15826.1"/>
    <property type="molecule type" value="Genomic_DNA"/>
</dbReference>
<organism evidence="2 3">
    <name type="scientific">Yimella lutea</name>
    <dbReference type="NCBI Taxonomy" id="587872"/>
    <lineage>
        <taxon>Bacteria</taxon>
        <taxon>Bacillati</taxon>
        <taxon>Actinomycetota</taxon>
        <taxon>Actinomycetes</taxon>
        <taxon>Micrococcales</taxon>
        <taxon>Dermacoccaceae</taxon>
        <taxon>Yimella</taxon>
    </lineage>
</organism>
<sequence length="106" mass="11641">MLEPLFRIQSTVALLLGLALMATTAFAFVDALRRREDAFRAADKMTKQRWLLITGLAAVFALLVIQSPLNLFGIIAIVAAGVYLADVRPALRQVESRRGGGSRGRW</sequence>
<accession>A0A542EKU7</accession>